<dbReference type="Pfam" id="PF02926">
    <property type="entry name" value="THUMP"/>
    <property type="match status" value="1"/>
</dbReference>
<comment type="similarity">
    <text evidence="11">Belongs to the ThiI family.</text>
</comment>
<keyword evidence="4 11" id="KW-0808">Transferase</keyword>
<comment type="function">
    <text evidence="11">Catalyzes the ATP-dependent transfer of a sulfur to tRNA to produce 4-thiouridine in position 8 of tRNAs, which functions as a near-UV photosensor. Also catalyzes the transfer of sulfur to the sulfur carrier protein ThiS, forming ThiS-thiocarboxylate. This is a step in the synthesis of thiazole, in the thiamine biosynthesis pathway. The sulfur is donated as persulfide by IscS.</text>
</comment>
<dbReference type="InterPro" id="IPR003720">
    <property type="entry name" value="tRNA_STrfase"/>
</dbReference>
<evidence type="ECO:0000256" key="10">
    <source>
        <dbReference type="ARBA" id="ARBA00023284"/>
    </source>
</evidence>
<dbReference type="SUPFAM" id="SSF143437">
    <property type="entry name" value="THUMP domain-like"/>
    <property type="match status" value="1"/>
</dbReference>
<evidence type="ECO:0000313" key="14">
    <source>
        <dbReference type="EMBL" id="GAA4892376.1"/>
    </source>
</evidence>
<dbReference type="InterPro" id="IPR026340">
    <property type="entry name" value="THII_Thiazole_biosynth_dom"/>
</dbReference>
<dbReference type="SUPFAM" id="SSF52402">
    <property type="entry name" value="Adenine nucleotide alpha hydrolases-like"/>
    <property type="match status" value="1"/>
</dbReference>
<evidence type="ECO:0000256" key="3">
    <source>
        <dbReference type="ARBA" id="ARBA00022555"/>
    </source>
</evidence>
<dbReference type="InterPro" id="IPR001763">
    <property type="entry name" value="Rhodanese-like_dom"/>
</dbReference>
<evidence type="ECO:0000256" key="6">
    <source>
        <dbReference type="ARBA" id="ARBA00022840"/>
    </source>
</evidence>
<dbReference type="CDD" id="cd01712">
    <property type="entry name" value="PPase_ThiI"/>
    <property type="match status" value="1"/>
</dbReference>
<reference evidence="15" key="1">
    <citation type="journal article" date="2019" name="Int. J. Syst. Evol. Microbiol.">
        <title>The Global Catalogue of Microorganisms (GCM) 10K type strain sequencing project: providing services to taxonomists for standard genome sequencing and annotation.</title>
        <authorList>
            <consortium name="The Broad Institute Genomics Platform"/>
            <consortium name="The Broad Institute Genome Sequencing Center for Infectious Disease"/>
            <person name="Wu L."/>
            <person name="Ma J."/>
        </authorList>
    </citation>
    <scope>NUCLEOTIDE SEQUENCE [LARGE SCALE GENOMIC DNA]</scope>
    <source>
        <strain evidence="15">JCM 18401</strain>
    </source>
</reference>
<proteinExistence type="inferred from homology"/>
<dbReference type="EC" id="2.8.1.4" evidence="11"/>
<dbReference type="InterPro" id="IPR049961">
    <property type="entry name" value="ThiI_N"/>
</dbReference>
<comment type="pathway">
    <text evidence="11">Cofactor biosynthesis; thiamine diphosphate biosynthesis.</text>
</comment>
<feature type="binding site" evidence="11">
    <location>
        <begin position="185"/>
        <end position="186"/>
    </location>
    <ligand>
        <name>ATP</name>
        <dbReference type="ChEBI" id="CHEBI:30616"/>
    </ligand>
</feature>
<evidence type="ECO:0000256" key="8">
    <source>
        <dbReference type="ARBA" id="ARBA00022977"/>
    </source>
</evidence>
<sequence>MKFIVKLHPEVMIKSKPVRIRFSKLLVSNIRNVLRKVDEDIRVRFNWDHIVVTCRTERDGLRDELVERLSCIPGIAYFLEVTQHRFDSIDDIYQACQSIFADELAGKTFCVRVKRSGKHEFSSLDVERYVGGGLNQNTDAAGVKLKDPDMTIHIQIEEDIAYLVECRHPGLGGFPIATQEDVLSLISGGFDSGVSSFQTIKRGARTHYCFFNLGGAEHERGVQEVSYYLWNKFGNSHKVRFLSVPFEPVVEEILEKVDNGQMGVVLKRMMMKVAGKVADRFGIPALVTGEAMGQVSSQTLTNLNVIDRATDKVVLRPLITWDKQEIIDLSRTIGTLPYAEVMPEYCGVISNKPTVKAILAKIEAEEAKFSDDLVDRVVEATQYYDIRDLAMVGKIESDKVEMETVATPGSGEVVLDIRAPEEEEESPLELVDNEVVTLPFFKLASQFSALPQDKTYLLYCDRGVMSKLQALYLQEQGHSNIKVYRP</sequence>
<keyword evidence="3 11" id="KW-0820">tRNA-binding</keyword>
<comment type="subcellular location">
    <subcellularLocation>
        <location evidence="1 11">Cytoplasm</location>
    </subcellularLocation>
</comment>
<dbReference type="NCBIfam" id="TIGR00342">
    <property type="entry name" value="tRNA uracil 4-sulfurtransferase ThiI"/>
    <property type="match status" value="1"/>
</dbReference>
<name>A0ABP9FBE6_9GAMM</name>
<dbReference type="InterPro" id="IPR054173">
    <property type="entry name" value="ThiI_fer"/>
</dbReference>
<dbReference type="Proteomes" id="UP001499988">
    <property type="component" value="Unassembled WGS sequence"/>
</dbReference>
<dbReference type="InterPro" id="IPR049962">
    <property type="entry name" value="THUMP_ThiI"/>
</dbReference>
<comment type="catalytic activity">
    <reaction evidence="11">
        <text>[ThiI sulfur-carrier protein]-S-sulfanyl-L-cysteine + a uridine in tRNA + 2 reduced [2Fe-2S]-[ferredoxin] + ATP + H(+) = [ThiI sulfur-carrier protein]-L-cysteine + a 4-thiouridine in tRNA + 2 oxidized [2Fe-2S]-[ferredoxin] + AMP + diphosphate</text>
        <dbReference type="Rhea" id="RHEA:24176"/>
        <dbReference type="Rhea" id="RHEA-COMP:10000"/>
        <dbReference type="Rhea" id="RHEA-COMP:10001"/>
        <dbReference type="Rhea" id="RHEA-COMP:13337"/>
        <dbReference type="Rhea" id="RHEA-COMP:13338"/>
        <dbReference type="Rhea" id="RHEA-COMP:13339"/>
        <dbReference type="Rhea" id="RHEA-COMP:13340"/>
        <dbReference type="ChEBI" id="CHEBI:15378"/>
        <dbReference type="ChEBI" id="CHEBI:29950"/>
        <dbReference type="ChEBI" id="CHEBI:30616"/>
        <dbReference type="ChEBI" id="CHEBI:33019"/>
        <dbReference type="ChEBI" id="CHEBI:33737"/>
        <dbReference type="ChEBI" id="CHEBI:33738"/>
        <dbReference type="ChEBI" id="CHEBI:61963"/>
        <dbReference type="ChEBI" id="CHEBI:65315"/>
        <dbReference type="ChEBI" id="CHEBI:136798"/>
        <dbReference type="ChEBI" id="CHEBI:456215"/>
        <dbReference type="EC" id="2.8.1.4"/>
    </reaction>
</comment>
<dbReference type="Pfam" id="PF02568">
    <property type="entry name" value="ThiI"/>
    <property type="match status" value="1"/>
</dbReference>
<comment type="caution">
    <text evidence="11">Lacks conserved residue(s) required for the propagation of feature annotation.</text>
</comment>
<feature type="binding site" evidence="11">
    <location>
        <position position="298"/>
    </location>
    <ligand>
        <name>ATP</name>
        <dbReference type="ChEBI" id="CHEBI:30616"/>
    </ligand>
</feature>
<comment type="caution">
    <text evidence="14">The sequence shown here is derived from an EMBL/GenBank/DDBJ whole genome shotgun (WGS) entry which is preliminary data.</text>
</comment>
<dbReference type="PANTHER" id="PTHR43209">
    <property type="entry name" value="TRNA SULFURTRANSFERASE"/>
    <property type="match status" value="1"/>
</dbReference>
<accession>A0ABP9FBE6</accession>
<feature type="binding site" evidence="11">
    <location>
        <position position="267"/>
    </location>
    <ligand>
        <name>ATP</name>
        <dbReference type="ChEBI" id="CHEBI:30616"/>
    </ligand>
</feature>
<keyword evidence="5 11" id="KW-0547">Nucleotide-binding</keyword>
<keyword evidence="7 11" id="KW-0694">RNA-binding</keyword>
<dbReference type="EMBL" id="BAABJZ010000088">
    <property type="protein sequence ID" value="GAA4892376.1"/>
    <property type="molecule type" value="Genomic_DNA"/>
</dbReference>
<evidence type="ECO:0000256" key="1">
    <source>
        <dbReference type="ARBA" id="ARBA00004496"/>
    </source>
</evidence>
<keyword evidence="9" id="KW-1015">Disulfide bond</keyword>
<dbReference type="SUPFAM" id="SSF52821">
    <property type="entry name" value="Rhodanese/Cell cycle control phosphatase"/>
    <property type="match status" value="1"/>
</dbReference>
<dbReference type="InterPro" id="IPR050102">
    <property type="entry name" value="tRNA_sulfurtransferase_ThiI"/>
</dbReference>
<dbReference type="Pfam" id="PF22025">
    <property type="entry name" value="ThiI_fer"/>
    <property type="match status" value="1"/>
</dbReference>
<dbReference type="PANTHER" id="PTHR43209:SF1">
    <property type="entry name" value="TRNA SULFURTRANSFERASE"/>
    <property type="match status" value="1"/>
</dbReference>
<gene>
    <name evidence="11 14" type="primary">thiI</name>
    <name evidence="14" type="ORF">GCM10023333_27070</name>
</gene>
<evidence type="ECO:0000256" key="11">
    <source>
        <dbReference type="HAMAP-Rule" id="MF_00021"/>
    </source>
</evidence>
<keyword evidence="15" id="KW-1185">Reference proteome</keyword>
<keyword evidence="6 11" id="KW-0067">ATP-binding</keyword>
<keyword evidence="10" id="KW-0676">Redox-active center</keyword>
<feature type="binding site" evidence="11">
    <location>
        <position position="289"/>
    </location>
    <ligand>
        <name>ATP</name>
        <dbReference type="ChEBI" id="CHEBI:30616"/>
    </ligand>
</feature>
<dbReference type="NCBIfam" id="TIGR04271">
    <property type="entry name" value="ThiI_C_thiazole"/>
    <property type="match status" value="1"/>
</dbReference>
<comment type="catalytic activity">
    <reaction evidence="11">
        <text>[ThiS sulfur-carrier protein]-C-terminal Gly-Gly-AMP + S-sulfanyl-L-cysteinyl-[cysteine desulfurase] + AH2 = [ThiS sulfur-carrier protein]-C-terminal-Gly-aminoethanethioate + L-cysteinyl-[cysteine desulfurase] + A + AMP + 2 H(+)</text>
        <dbReference type="Rhea" id="RHEA:43340"/>
        <dbReference type="Rhea" id="RHEA-COMP:12157"/>
        <dbReference type="Rhea" id="RHEA-COMP:12158"/>
        <dbReference type="Rhea" id="RHEA-COMP:12910"/>
        <dbReference type="Rhea" id="RHEA-COMP:19908"/>
        <dbReference type="ChEBI" id="CHEBI:13193"/>
        <dbReference type="ChEBI" id="CHEBI:15378"/>
        <dbReference type="ChEBI" id="CHEBI:17499"/>
        <dbReference type="ChEBI" id="CHEBI:29950"/>
        <dbReference type="ChEBI" id="CHEBI:61963"/>
        <dbReference type="ChEBI" id="CHEBI:90618"/>
        <dbReference type="ChEBI" id="CHEBI:232372"/>
        <dbReference type="ChEBI" id="CHEBI:456215"/>
    </reaction>
</comment>
<dbReference type="InterPro" id="IPR014729">
    <property type="entry name" value="Rossmann-like_a/b/a_fold"/>
</dbReference>
<organism evidence="14 15">
    <name type="scientific">Ferrimonas pelagia</name>
    <dbReference type="NCBI Taxonomy" id="1177826"/>
    <lineage>
        <taxon>Bacteria</taxon>
        <taxon>Pseudomonadati</taxon>
        <taxon>Pseudomonadota</taxon>
        <taxon>Gammaproteobacteria</taxon>
        <taxon>Alteromonadales</taxon>
        <taxon>Ferrimonadaceae</taxon>
        <taxon>Ferrimonas</taxon>
    </lineage>
</organism>
<dbReference type="Gene3D" id="3.40.250.10">
    <property type="entry name" value="Rhodanese-like domain"/>
    <property type="match status" value="1"/>
</dbReference>
<evidence type="ECO:0000256" key="2">
    <source>
        <dbReference type="ARBA" id="ARBA00022490"/>
    </source>
</evidence>
<feature type="domain" description="THUMP" evidence="13">
    <location>
        <begin position="63"/>
        <end position="167"/>
    </location>
</feature>
<dbReference type="InterPro" id="IPR036873">
    <property type="entry name" value="Rhodanese-like_dom_sf"/>
</dbReference>
<feature type="active site" description="Cysteine persulfide intermediate" evidence="11">
    <location>
        <position position="460"/>
    </location>
</feature>
<evidence type="ECO:0000259" key="12">
    <source>
        <dbReference type="PROSITE" id="PS50206"/>
    </source>
</evidence>
<dbReference type="HAMAP" id="MF_00021">
    <property type="entry name" value="ThiI"/>
    <property type="match status" value="1"/>
</dbReference>
<feature type="domain" description="Rhodanese" evidence="12">
    <location>
        <begin position="408"/>
        <end position="484"/>
    </location>
</feature>
<dbReference type="PROSITE" id="PS51165">
    <property type="entry name" value="THUMP"/>
    <property type="match status" value="1"/>
</dbReference>
<evidence type="ECO:0000259" key="13">
    <source>
        <dbReference type="PROSITE" id="PS51165"/>
    </source>
</evidence>
<dbReference type="PROSITE" id="PS50206">
    <property type="entry name" value="RHODANESE_3"/>
    <property type="match status" value="1"/>
</dbReference>
<dbReference type="Gene3D" id="3.40.50.620">
    <property type="entry name" value="HUPs"/>
    <property type="match status" value="1"/>
</dbReference>
<dbReference type="InterPro" id="IPR004114">
    <property type="entry name" value="THUMP_dom"/>
</dbReference>
<evidence type="ECO:0000256" key="9">
    <source>
        <dbReference type="ARBA" id="ARBA00023157"/>
    </source>
</evidence>
<dbReference type="CDD" id="cd11716">
    <property type="entry name" value="THUMP_ThiI"/>
    <property type="match status" value="1"/>
</dbReference>
<protein>
    <recommendedName>
        <fullName evidence="11">tRNA sulfurtransferase</fullName>
        <ecNumber evidence="11">2.8.1.4</ecNumber>
    </recommendedName>
    <alternativeName>
        <fullName evidence="11">Sulfur carrier protein ThiS sulfurtransferase</fullName>
    </alternativeName>
    <alternativeName>
        <fullName evidence="11">Thiamine biosynthesis protein ThiI</fullName>
    </alternativeName>
    <alternativeName>
        <fullName evidence="11">tRNA 4-thiouridine synthase</fullName>
    </alternativeName>
</protein>
<evidence type="ECO:0000256" key="4">
    <source>
        <dbReference type="ARBA" id="ARBA00022679"/>
    </source>
</evidence>
<keyword evidence="2 11" id="KW-0963">Cytoplasm</keyword>
<dbReference type="Gene3D" id="3.30.2130.30">
    <property type="match status" value="1"/>
</dbReference>
<dbReference type="SMART" id="SM00981">
    <property type="entry name" value="THUMP"/>
    <property type="match status" value="1"/>
</dbReference>
<evidence type="ECO:0000256" key="5">
    <source>
        <dbReference type="ARBA" id="ARBA00022741"/>
    </source>
</evidence>
<evidence type="ECO:0000256" key="7">
    <source>
        <dbReference type="ARBA" id="ARBA00022884"/>
    </source>
</evidence>
<evidence type="ECO:0000313" key="15">
    <source>
        <dbReference type="Proteomes" id="UP001499988"/>
    </source>
</evidence>
<keyword evidence="8 11" id="KW-0784">Thiamine biosynthesis</keyword>
<dbReference type="RefSeq" id="WP_345335948.1">
    <property type="nucleotide sequence ID" value="NZ_BAABJZ010000088.1"/>
</dbReference>
<dbReference type="InterPro" id="IPR020536">
    <property type="entry name" value="ThiI_AANH"/>
</dbReference>